<dbReference type="EMBL" id="CP015378">
    <property type="protein sequence ID" value="ANC76436.1"/>
    <property type="molecule type" value="Genomic_DNA"/>
</dbReference>
<dbReference type="PANTHER" id="PTHR41335:SF1">
    <property type="entry name" value="MEMBRANE PROTEIN"/>
    <property type="match status" value="1"/>
</dbReference>
<proteinExistence type="predicted"/>
<dbReference type="InterPro" id="IPR010445">
    <property type="entry name" value="LapA_dom"/>
</dbReference>
<name>A0A160IKQ3_9BACL</name>
<feature type="region of interest" description="Disordered" evidence="1">
    <location>
        <begin position="79"/>
        <end position="112"/>
    </location>
</feature>
<gene>
    <name evidence="3" type="ORF">ABE65_006330</name>
</gene>
<dbReference type="STRING" id="1221500.ABE65_006330"/>
<sequence length="112" mass="12547">MKMQLYLLFGFIFALIIATFAVINVGDVEINYLFGTANWPLVLVILGSAVIGGLSVGLFGLIKVIQLQRQVKKLHQIHNEKESWKEERVAEPASEPVTSSEEVPHEKVEENK</sequence>
<accession>A0A160IKQ3</accession>
<feature type="transmembrane region" description="Helical" evidence="2">
    <location>
        <begin position="37"/>
        <end position="62"/>
    </location>
</feature>
<feature type="compositionally biased region" description="Basic and acidic residues" evidence="1">
    <location>
        <begin position="79"/>
        <end position="90"/>
    </location>
</feature>
<dbReference type="KEGG" id="fpn:ABE65_006330"/>
<organism evidence="3 4">
    <name type="scientific">Fictibacillus phosphorivorans</name>
    <dbReference type="NCBI Taxonomy" id="1221500"/>
    <lineage>
        <taxon>Bacteria</taxon>
        <taxon>Bacillati</taxon>
        <taxon>Bacillota</taxon>
        <taxon>Bacilli</taxon>
        <taxon>Bacillales</taxon>
        <taxon>Fictibacillaceae</taxon>
        <taxon>Fictibacillus</taxon>
    </lineage>
</organism>
<protein>
    <submittedName>
        <fullName evidence="3">Uncharacterized protein</fullName>
    </submittedName>
</protein>
<dbReference type="GO" id="GO:0005886">
    <property type="term" value="C:plasma membrane"/>
    <property type="evidence" value="ECO:0007669"/>
    <property type="project" value="InterPro"/>
</dbReference>
<keyword evidence="2" id="KW-0472">Membrane</keyword>
<dbReference type="OrthoDB" id="2990728at2"/>
<evidence type="ECO:0000313" key="3">
    <source>
        <dbReference type="EMBL" id="ANC76436.1"/>
    </source>
</evidence>
<evidence type="ECO:0000313" key="4">
    <source>
        <dbReference type="Proteomes" id="UP000076623"/>
    </source>
</evidence>
<evidence type="ECO:0000256" key="1">
    <source>
        <dbReference type="SAM" id="MobiDB-lite"/>
    </source>
</evidence>
<dbReference type="RefSeq" id="WP_066392556.1">
    <property type="nucleotide sequence ID" value="NZ_CP015378.1"/>
</dbReference>
<feature type="compositionally biased region" description="Basic and acidic residues" evidence="1">
    <location>
        <begin position="102"/>
        <end position="112"/>
    </location>
</feature>
<keyword evidence="2" id="KW-0812">Transmembrane</keyword>
<keyword evidence="4" id="KW-1185">Reference proteome</keyword>
<dbReference type="Pfam" id="PF06305">
    <property type="entry name" value="LapA_dom"/>
    <property type="match status" value="1"/>
</dbReference>
<keyword evidence="2" id="KW-1133">Transmembrane helix</keyword>
<evidence type="ECO:0000256" key="2">
    <source>
        <dbReference type="SAM" id="Phobius"/>
    </source>
</evidence>
<dbReference type="AlphaFoldDB" id="A0A160IKQ3"/>
<dbReference type="Proteomes" id="UP000076623">
    <property type="component" value="Chromosome"/>
</dbReference>
<reference evidence="3 4" key="1">
    <citation type="submission" date="2016-04" db="EMBL/GenBank/DDBJ databases">
        <title>Complete genome sequence of Fictibacillus phosphorivorans G25-29, a strain toxic to nematodes.</title>
        <authorList>
            <person name="Zheng Z."/>
        </authorList>
    </citation>
    <scope>NUCLEOTIDE SEQUENCE [LARGE SCALE GENOMIC DNA]</scope>
    <source>
        <strain evidence="3 4">G25-29</strain>
    </source>
</reference>
<dbReference type="PANTHER" id="PTHR41335">
    <property type="entry name" value="MEMBRANE PROTEIN-RELATED"/>
    <property type="match status" value="1"/>
</dbReference>